<evidence type="ECO:0000256" key="4">
    <source>
        <dbReference type="ARBA" id="ARBA00022553"/>
    </source>
</evidence>
<dbReference type="OrthoDB" id="10265211at2759"/>
<dbReference type="GO" id="GO:0005656">
    <property type="term" value="C:nuclear pre-replicative complex"/>
    <property type="evidence" value="ECO:0007669"/>
    <property type="project" value="TreeGrafter"/>
</dbReference>
<keyword evidence="5" id="KW-0235">DNA replication</keyword>
<comment type="similarity">
    <text evidence="2">Belongs to the ORC3 family.</text>
</comment>
<comment type="function">
    <text evidence="9">Component of the origin recognition complex (ORC) that binds origins of replication. DNA-binding is ATP-dependent. The specific DNA sequences that define origins of replication have not been identified yet. ORC is required to assemble the pre-replication complex necessary to initiate DNA replication. Binds histone H3 and H4 trimethylation marks H3K9me3, H3K27me3 and H4K20me3.</text>
</comment>
<accession>A0A9N9GD13</accession>
<evidence type="ECO:0000256" key="10">
    <source>
        <dbReference type="SAM" id="MobiDB-lite"/>
    </source>
</evidence>
<feature type="compositionally biased region" description="Basic residues" evidence="10">
    <location>
        <begin position="11"/>
        <end position="22"/>
    </location>
</feature>
<dbReference type="Pfam" id="PF19675">
    <property type="entry name" value="ORC3_ins"/>
    <property type="match status" value="1"/>
</dbReference>
<evidence type="ECO:0000313" key="15">
    <source>
        <dbReference type="Proteomes" id="UP000789405"/>
    </source>
</evidence>
<dbReference type="GO" id="GO:0003688">
    <property type="term" value="F:DNA replication origin binding"/>
    <property type="evidence" value="ECO:0007669"/>
    <property type="project" value="TreeGrafter"/>
</dbReference>
<dbReference type="InterPro" id="IPR045667">
    <property type="entry name" value="ORC3_N"/>
</dbReference>
<feature type="domain" description="Origin recognition complex subunit 3 insertion" evidence="13">
    <location>
        <begin position="347"/>
        <end position="574"/>
    </location>
</feature>
<dbReference type="Pfam" id="PF18137">
    <property type="entry name" value="WHD_ORC"/>
    <property type="match status" value="1"/>
</dbReference>
<evidence type="ECO:0000259" key="12">
    <source>
        <dbReference type="Pfam" id="PF18137"/>
    </source>
</evidence>
<dbReference type="GO" id="GO:0005664">
    <property type="term" value="C:nuclear origin of replication recognition complex"/>
    <property type="evidence" value="ECO:0007669"/>
    <property type="project" value="InterPro"/>
</dbReference>
<protein>
    <recommendedName>
        <fullName evidence="3">Origin recognition complex subunit 3</fullName>
    </recommendedName>
</protein>
<comment type="subcellular location">
    <subcellularLocation>
        <location evidence="1">Nucleus</location>
    </subcellularLocation>
</comment>
<evidence type="ECO:0000259" key="11">
    <source>
        <dbReference type="Pfam" id="PF07034"/>
    </source>
</evidence>
<sequence>GSVFFLPKKPAPAKHAGRKKARVSSPERVPFEPLLEGQESSKATQTRYDDYIRAIQCLEKKIENFLLTVNESAISDLCNFVKNAYNKGIDKEENTKFFKCVSQKLQQANQNHIVFLNSMDCTDLKRTEKQVVRQFFGREAIDEDSDNDDCSNEYQEDCQEDDEASICSIDPIEDIVDMNTLAQWYEYNYQIKDGLKPLSKLVIIIQDFECFIPEVLENFIYMCSHYQDRIPTILMLGITTCIRGIDPLHENYSYSVVRLLKPVAFYLQTQKARCDDLVSQCLVEDAQCMKVGENTYEFLLDMFIGRKFSLSLFVSSLKYALMHYFYTNPLSILTTIEPEAIHSRLDLLNENHVEMIRMQISFREYVESKLHQPAKARQLLCDDYYVKSLLPTFSQNMATYHQRFAIALELVIFLQEFLQECLNYDVKKLKSRYELYSIALKKPGLGENEYIQILLDDLIKIDPKQIGELLQIFVSLLKNVFDHVDNIKQEYEDFYQFLIRSKEIENDLTRPSASTRSAATKMKNKESTILQKIEKIGDDYKQLVIDVINYLSIFFDENLRHYSTNTLFEIFYYQEDISILECAFVPKIRSAIHAALGLSTEYINCNCCMVDSDDESNEKDDDDWDSREQILSTHNDTSILYKLHLQCGKLINVRDWLDSFENVISKENLENRKLNEKEVVARFIKGFEELKLIGIIGSTSRKTDHFKRLSWGKL</sequence>
<evidence type="ECO:0000256" key="1">
    <source>
        <dbReference type="ARBA" id="ARBA00004123"/>
    </source>
</evidence>
<keyword evidence="7" id="KW-0539">Nucleus</keyword>
<dbReference type="EMBL" id="CAJVPY010003506">
    <property type="protein sequence ID" value="CAG8593488.1"/>
    <property type="molecule type" value="Genomic_DNA"/>
</dbReference>
<evidence type="ECO:0000256" key="7">
    <source>
        <dbReference type="ARBA" id="ARBA00023242"/>
    </source>
</evidence>
<gene>
    <name evidence="14" type="ORF">DERYTH_LOCUS7278</name>
</gene>
<feature type="region of interest" description="Disordered" evidence="10">
    <location>
        <begin position="1"/>
        <end position="29"/>
    </location>
</feature>
<evidence type="ECO:0000256" key="5">
    <source>
        <dbReference type="ARBA" id="ARBA00022705"/>
    </source>
</evidence>
<dbReference type="Proteomes" id="UP000789405">
    <property type="component" value="Unassembled WGS sequence"/>
</dbReference>
<keyword evidence="6" id="KW-0238">DNA-binding</keyword>
<dbReference type="PANTHER" id="PTHR12748">
    <property type="entry name" value="ORIGIN RECOGNITION COMPLEX SUBUNIT 3"/>
    <property type="match status" value="1"/>
</dbReference>
<comment type="caution">
    <text evidence="14">The sequence shown here is derived from an EMBL/GenBank/DDBJ whole genome shotgun (WGS) entry which is preliminary data.</text>
</comment>
<evidence type="ECO:0000256" key="2">
    <source>
        <dbReference type="ARBA" id="ARBA00010977"/>
    </source>
</evidence>
<dbReference type="AlphaFoldDB" id="A0A9N9GD13"/>
<organism evidence="14 15">
    <name type="scientific">Dentiscutata erythropus</name>
    <dbReference type="NCBI Taxonomy" id="1348616"/>
    <lineage>
        <taxon>Eukaryota</taxon>
        <taxon>Fungi</taxon>
        <taxon>Fungi incertae sedis</taxon>
        <taxon>Mucoromycota</taxon>
        <taxon>Glomeromycotina</taxon>
        <taxon>Glomeromycetes</taxon>
        <taxon>Diversisporales</taxon>
        <taxon>Gigasporaceae</taxon>
        <taxon>Dentiscutata</taxon>
    </lineage>
</organism>
<proteinExistence type="inferred from homology"/>
<feature type="domain" description="Origin recognition complex subunit 3 winged helix C-terminal" evidence="12">
    <location>
        <begin position="589"/>
        <end position="711"/>
    </location>
</feature>
<evidence type="ECO:0000256" key="6">
    <source>
        <dbReference type="ARBA" id="ARBA00023125"/>
    </source>
</evidence>
<name>A0A9N9GD13_9GLOM</name>
<dbReference type="GO" id="GO:0031261">
    <property type="term" value="C:DNA replication preinitiation complex"/>
    <property type="evidence" value="ECO:0007669"/>
    <property type="project" value="TreeGrafter"/>
</dbReference>
<dbReference type="InterPro" id="IPR020795">
    <property type="entry name" value="ORC3"/>
</dbReference>
<dbReference type="CDD" id="cd20704">
    <property type="entry name" value="Orc3"/>
    <property type="match status" value="2"/>
</dbReference>
<comment type="subunit">
    <text evidence="8">Component of ORC, a complex composed of at least 6 subunits: ORC1, ORC2, ORC3, ORC4, ORC5 and ORC6. ORC is regulated in a cell-cycle dependent manner. It is sequentially assembled at the exit from anaphase of mitosis and disassembled as cells enter S phase.</text>
</comment>
<dbReference type="Pfam" id="PF07034">
    <property type="entry name" value="ORC3_N"/>
    <property type="match status" value="1"/>
</dbReference>
<evidence type="ECO:0000313" key="14">
    <source>
        <dbReference type="EMBL" id="CAG8593488.1"/>
    </source>
</evidence>
<dbReference type="PANTHER" id="PTHR12748:SF0">
    <property type="entry name" value="ORIGIN RECOGNITION COMPLEX SUBUNIT 3"/>
    <property type="match status" value="1"/>
</dbReference>
<feature type="domain" description="Origin recognition complex subunit 3 N-terminal" evidence="11">
    <location>
        <begin position="20"/>
        <end position="333"/>
    </location>
</feature>
<dbReference type="InterPro" id="IPR045663">
    <property type="entry name" value="ORC3_ins"/>
</dbReference>
<evidence type="ECO:0000256" key="9">
    <source>
        <dbReference type="ARBA" id="ARBA00045241"/>
    </source>
</evidence>
<evidence type="ECO:0000259" key="13">
    <source>
        <dbReference type="Pfam" id="PF19675"/>
    </source>
</evidence>
<reference evidence="14" key="1">
    <citation type="submission" date="2021-06" db="EMBL/GenBank/DDBJ databases">
        <authorList>
            <person name="Kallberg Y."/>
            <person name="Tangrot J."/>
            <person name="Rosling A."/>
        </authorList>
    </citation>
    <scope>NUCLEOTIDE SEQUENCE</scope>
    <source>
        <strain evidence="14">MA453B</strain>
    </source>
</reference>
<dbReference type="InterPro" id="IPR040855">
    <property type="entry name" value="ORC_WH_C"/>
</dbReference>
<keyword evidence="4" id="KW-0597">Phosphoprotein</keyword>
<feature type="non-terminal residue" evidence="14">
    <location>
        <position position="714"/>
    </location>
</feature>
<evidence type="ECO:0000256" key="3">
    <source>
        <dbReference type="ARBA" id="ARBA00019085"/>
    </source>
</evidence>
<dbReference type="GO" id="GO:0006270">
    <property type="term" value="P:DNA replication initiation"/>
    <property type="evidence" value="ECO:0007669"/>
    <property type="project" value="TreeGrafter"/>
</dbReference>
<evidence type="ECO:0000256" key="8">
    <source>
        <dbReference type="ARBA" id="ARBA00026084"/>
    </source>
</evidence>
<keyword evidence="15" id="KW-1185">Reference proteome</keyword>